<dbReference type="EC" id="3.5.1.-" evidence="1"/>
<evidence type="ECO:0000313" key="1">
    <source>
        <dbReference type="EMBL" id="EQD71797.1"/>
    </source>
</evidence>
<dbReference type="CDD" id="cd03747">
    <property type="entry name" value="Ntn_PGA_like"/>
    <property type="match status" value="1"/>
</dbReference>
<dbReference type="GO" id="GO:0017000">
    <property type="term" value="P:antibiotic biosynthetic process"/>
    <property type="evidence" value="ECO:0007669"/>
    <property type="project" value="InterPro"/>
</dbReference>
<proteinExistence type="predicted"/>
<dbReference type="InterPro" id="IPR043146">
    <property type="entry name" value="Penicillin_amidase_N_B-knob"/>
</dbReference>
<gene>
    <name evidence="1" type="ORF">B1B_04258</name>
</gene>
<dbReference type="GO" id="GO:0016811">
    <property type="term" value="F:hydrolase activity, acting on carbon-nitrogen (but not peptide) bonds, in linear amides"/>
    <property type="evidence" value="ECO:0007669"/>
    <property type="project" value="InterPro"/>
</dbReference>
<dbReference type="EMBL" id="AUZY01002662">
    <property type="protein sequence ID" value="EQD71797.1"/>
    <property type="molecule type" value="Genomic_DNA"/>
</dbReference>
<dbReference type="Gene3D" id="2.30.120.10">
    <property type="match status" value="1"/>
</dbReference>
<dbReference type="Gene3D" id="3.60.20.10">
    <property type="entry name" value="Glutamine Phosphoribosylpyrophosphate, subunit 1, domain 1"/>
    <property type="match status" value="1"/>
</dbReference>
<dbReference type="InterPro" id="IPR029055">
    <property type="entry name" value="Ntn_hydrolases_N"/>
</dbReference>
<dbReference type="PANTHER" id="PTHR34218:SF4">
    <property type="entry name" value="ACYL-HOMOSERINE LACTONE ACYLASE QUIP"/>
    <property type="match status" value="1"/>
</dbReference>
<dbReference type="PANTHER" id="PTHR34218">
    <property type="entry name" value="PEPTIDASE S45 PENICILLIN AMIDASE"/>
    <property type="match status" value="1"/>
</dbReference>
<protein>
    <submittedName>
        <fullName evidence="1">Peptidase S45 penicillin amidase</fullName>
        <ecNumber evidence="1">3.5.1.-</ecNumber>
    </submittedName>
</protein>
<dbReference type="AlphaFoldDB" id="T1BPM0"/>
<dbReference type="Gene3D" id="1.10.1400.10">
    <property type="match status" value="1"/>
</dbReference>
<sequence>MHRWLPPRLYRFLTAPGNRWDAPLMGHAWHVPSPPPASVFDLHKLPPGAFAGSVAFRPPVRVLPIGGTELAGSNAFAVSGRFTRTHAALLANDMHLHLALPPIWYRAQIEFRTQQGQSVRLLGVTLPGVPALVVGTNFHVAWGFTNTEGDWVDLIRVRPLPGHPNRYQTPQGIRRMILHPERIRVRGGPSLRFTVRDTIWGPVVGRTPSGVWLVSRWVGEDPRGYRINAERALERAQDVKQAIAAANRLGIPEQNFVTADRAGNIGWSVAGAIPRRVGDCHPVWPQSWARGQCRWQGYLKPRSYPRILDPKGGFIWTANQRIVDGRALRLIGDGGYDLGARARQIRNDLKVLPVPITARDLLSIELDDRARYLAHWQKFLTGLLTPAMLHGHPRRIALDQVVSHWQACACIGSVGYRLVWKFRKLVFHAVLRPFDRLVRKHDPHFRNPMRAMAEGPVWWLVTHEPPWLLTPREPSWHAFLIHQVDRLIRAEWHPDSGFRRDTWGRHNRIQIANPIAAGIPVLGPWLLDLPPTEIPGDSNMPRVQTHALGATERLVVDLGDPSRSLFELPGGESGNPASPYYRDEFRAWLLGLPTRLDPGRSRSELLLKPEQTRAPRRARERRFDLWNFD</sequence>
<dbReference type="Pfam" id="PF01804">
    <property type="entry name" value="Penicil_amidase"/>
    <property type="match status" value="1"/>
</dbReference>
<name>T1BPM0_9ZZZZ</name>
<reference evidence="1" key="2">
    <citation type="journal article" date="2014" name="ISME J.">
        <title>Microbial stratification in low pH oxic and suboxic macroscopic growths along an acid mine drainage.</title>
        <authorList>
            <person name="Mendez-Garcia C."/>
            <person name="Mesa V."/>
            <person name="Sprenger R.R."/>
            <person name="Richter M."/>
            <person name="Diez M.S."/>
            <person name="Solano J."/>
            <person name="Bargiela R."/>
            <person name="Golyshina O.V."/>
            <person name="Manteca A."/>
            <person name="Ramos J.L."/>
            <person name="Gallego J.R."/>
            <person name="Llorente I."/>
            <person name="Martins Dos Santos V.A."/>
            <person name="Jensen O.N."/>
            <person name="Pelaez A.I."/>
            <person name="Sanchez J."/>
            <person name="Ferrer M."/>
        </authorList>
    </citation>
    <scope>NUCLEOTIDE SEQUENCE</scope>
</reference>
<dbReference type="InterPro" id="IPR014395">
    <property type="entry name" value="Pen/GL7ACA/AHL_acylase"/>
</dbReference>
<organism evidence="1">
    <name type="scientific">mine drainage metagenome</name>
    <dbReference type="NCBI Taxonomy" id="410659"/>
    <lineage>
        <taxon>unclassified sequences</taxon>
        <taxon>metagenomes</taxon>
        <taxon>ecological metagenomes</taxon>
    </lineage>
</organism>
<dbReference type="PIRSF" id="PIRSF001227">
    <property type="entry name" value="Pen_acylase"/>
    <property type="match status" value="1"/>
</dbReference>
<accession>T1BPM0</accession>
<comment type="caution">
    <text evidence="1">The sequence shown here is derived from an EMBL/GenBank/DDBJ whole genome shotgun (WGS) entry which is preliminary data.</text>
</comment>
<dbReference type="InterPro" id="IPR002692">
    <property type="entry name" value="S45"/>
</dbReference>
<reference evidence="1" key="1">
    <citation type="submission" date="2013-08" db="EMBL/GenBank/DDBJ databases">
        <authorList>
            <person name="Mendez C."/>
            <person name="Richter M."/>
            <person name="Ferrer M."/>
            <person name="Sanchez J."/>
        </authorList>
    </citation>
    <scope>NUCLEOTIDE SEQUENCE</scope>
</reference>
<dbReference type="SUPFAM" id="SSF56235">
    <property type="entry name" value="N-terminal nucleophile aminohydrolases (Ntn hydrolases)"/>
    <property type="match status" value="1"/>
</dbReference>
<dbReference type="InterPro" id="IPR043147">
    <property type="entry name" value="Penicillin_amidase_A-knob"/>
</dbReference>
<keyword evidence="1" id="KW-0378">Hydrolase</keyword>